<proteinExistence type="predicted"/>
<dbReference type="Gene3D" id="3.40.50.1820">
    <property type="entry name" value="alpha/beta hydrolase"/>
    <property type="match status" value="1"/>
</dbReference>
<dbReference type="SUPFAM" id="SSF47336">
    <property type="entry name" value="ACP-like"/>
    <property type="match status" value="1"/>
</dbReference>
<dbReference type="InterPro" id="IPR036736">
    <property type="entry name" value="ACP-like_sf"/>
</dbReference>
<organism evidence="4 5">
    <name type="scientific">Hypericibacter terrae</name>
    <dbReference type="NCBI Taxonomy" id="2602015"/>
    <lineage>
        <taxon>Bacteria</taxon>
        <taxon>Pseudomonadati</taxon>
        <taxon>Pseudomonadota</taxon>
        <taxon>Alphaproteobacteria</taxon>
        <taxon>Rhodospirillales</taxon>
        <taxon>Dongiaceae</taxon>
        <taxon>Hypericibacter</taxon>
    </lineage>
</organism>
<keyword evidence="2" id="KW-0597">Phosphoprotein</keyword>
<protein>
    <recommendedName>
        <fullName evidence="3">Carrier domain-containing protein</fullName>
    </recommendedName>
</protein>
<gene>
    <name evidence="4" type="ORF">FRZ44_27990</name>
</gene>
<dbReference type="InterPro" id="IPR001031">
    <property type="entry name" value="Thioesterase"/>
</dbReference>
<evidence type="ECO:0000256" key="1">
    <source>
        <dbReference type="ARBA" id="ARBA00022450"/>
    </source>
</evidence>
<dbReference type="SMART" id="SM00823">
    <property type="entry name" value="PKS_PP"/>
    <property type="match status" value="1"/>
</dbReference>
<dbReference type="InterPro" id="IPR009081">
    <property type="entry name" value="PP-bd_ACP"/>
</dbReference>
<dbReference type="Pfam" id="PF00975">
    <property type="entry name" value="Thioesterase"/>
    <property type="match status" value="1"/>
</dbReference>
<evidence type="ECO:0000313" key="4">
    <source>
        <dbReference type="EMBL" id="QEX17499.1"/>
    </source>
</evidence>
<reference evidence="4 5" key="1">
    <citation type="submission" date="2019-08" db="EMBL/GenBank/DDBJ databases">
        <title>Hyperibacter terrae gen. nov., sp. nov. and Hyperibacter viscosus sp. nov., two new members in the family Rhodospirillaceae isolated from the rhizosphere of Hypericum perforatum.</title>
        <authorList>
            <person name="Noviana Z."/>
        </authorList>
    </citation>
    <scope>NUCLEOTIDE SEQUENCE [LARGE SCALE GENOMIC DNA]</scope>
    <source>
        <strain evidence="4 5">R5913</strain>
    </source>
</reference>
<dbReference type="Gene3D" id="1.10.1200.10">
    <property type="entry name" value="ACP-like"/>
    <property type="match status" value="1"/>
</dbReference>
<dbReference type="AlphaFoldDB" id="A0A5J6MJF6"/>
<evidence type="ECO:0000313" key="5">
    <source>
        <dbReference type="Proteomes" id="UP000326202"/>
    </source>
</evidence>
<dbReference type="Proteomes" id="UP000326202">
    <property type="component" value="Chromosome"/>
</dbReference>
<feature type="domain" description="Carrier" evidence="3">
    <location>
        <begin position="1"/>
        <end position="71"/>
    </location>
</feature>
<accession>A0A5J6MJF6</accession>
<dbReference type="InterPro" id="IPR020806">
    <property type="entry name" value="PKS_PP-bd"/>
</dbReference>
<evidence type="ECO:0000259" key="3">
    <source>
        <dbReference type="PROSITE" id="PS50075"/>
    </source>
</evidence>
<dbReference type="InterPro" id="IPR029058">
    <property type="entry name" value="AB_hydrolase_fold"/>
</dbReference>
<dbReference type="PANTHER" id="PTHR45527">
    <property type="entry name" value="NONRIBOSOMAL PEPTIDE SYNTHETASE"/>
    <property type="match status" value="1"/>
</dbReference>
<dbReference type="GO" id="GO:0044550">
    <property type="term" value="P:secondary metabolite biosynthetic process"/>
    <property type="evidence" value="ECO:0007669"/>
    <property type="project" value="TreeGrafter"/>
</dbReference>
<dbReference type="Pfam" id="PF00550">
    <property type="entry name" value="PP-binding"/>
    <property type="match status" value="1"/>
</dbReference>
<evidence type="ECO:0000256" key="2">
    <source>
        <dbReference type="ARBA" id="ARBA00022553"/>
    </source>
</evidence>
<sequence>MARRLLGIWKAILDLDEVGARDDFFEQGGDSLAATALMAEIELAFGVKLPISMLLEAPTIAQLTDRVLAAIGKTEPPLLIPIEPGGDRTPIFFVHGLHGQVLFTRHLRGQLDEGRPLFGLQGRTGPRPGGEAETVAEIAADYVAAVRAARPGSRLILAGYCAGTLIAWEMARQLTELDEPPEAVIGIDPPVLLQGDVGGPTNAPEGAYGSPLAFRDEARLLITSAAEQHADPTIVGRGDDAVERAVDRAERMRLILNRYRPAPWAGKVAFICSAPRVKRLREPSNPWRTILARSIRLYAVGDGHLELFRDRGQRVAQALKRYLKELEL</sequence>
<dbReference type="PROSITE" id="PS50075">
    <property type="entry name" value="CARRIER"/>
    <property type="match status" value="1"/>
</dbReference>
<dbReference type="GO" id="GO:0005737">
    <property type="term" value="C:cytoplasm"/>
    <property type="evidence" value="ECO:0007669"/>
    <property type="project" value="TreeGrafter"/>
</dbReference>
<dbReference type="SUPFAM" id="SSF53474">
    <property type="entry name" value="alpha/beta-Hydrolases"/>
    <property type="match status" value="1"/>
</dbReference>
<name>A0A5J6MJF6_9PROT</name>
<dbReference type="GO" id="GO:0043041">
    <property type="term" value="P:amino acid activation for nonribosomal peptide biosynthetic process"/>
    <property type="evidence" value="ECO:0007669"/>
    <property type="project" value="TreeGrafter"/>
</dbReference>
<dbReference type="EMBL" id="CP042906">
    <property type="protein sequence ID" value="QEX17499.1"/>
    <property type="molecule type" value="Genomic_DNA"/>
</dbReference>
<dbReference type="KEGG" id="htq:FRZ44_27990"/>
<keyword evidence="5" id="KW-1185">Reference proteome</keyword>
<keyword evidence="1" id="KW-0596">Phosphopantetheine</keyword>
<dbReference type="PANTHER" id="PTHR45527:SF1">
    <property type="entry name" value="FATTY ACID SYNTHASE"/>
    <property type="match status" value="1"/>
</dbReference>
<dbReference type="GO" id="GO:0031177">
    <property type="term" value="F:phosphopantetheine binding"/>
    <property type="evidence" value="ECO:0007669"/>
    <property type="project" value="InterPro"/>
</dbReference>